<evidence type="ECO:0000313" key="3">
    <source>
        <dbReference type="Proteomes" id="UP000187203"/>
    </source>
</evidence>
<feature type="compositionally biased region" description="Basic and acidic residues" evidence="1">
    <location>
        <begin position="29"/>
        <end position="44"/>
    </location>
</feature>
<sequence>MDLTGELIEPSVHIHCPKTPTNSGMDPNSGRREGKCHPKSHNIDGDSNGLGTENNQIMGKLVERSQLGDSSVDADNGTLLPPCGSPRISTGEQQIISIQDREQSQCKSFARLRKILENARGAEDKDTKDRILLPSDAEKGSSRVAPKSRPKGGKNTKRSKSTNSKHVNNSVEL</sequence>
<feature type="region of interest" description="Disordered" evidence="1">
    <location>
        <begin position="1"/>
        <end position="90"/>
    </location>
</feature>
<keyword evidence="3" id="KW-1185">Reference proteome</keyword>
<feature type="compositionally biased region" description="Basic and acidic residues" evidence="1">
    <location>
        <begin position="120"/>
        <end position="141"/>
    </location>
</feature>
<dbReference type="AlphaFoldDB" id="A0A1R3K342"/>
<dbReference type="EMBL" id="AWUE01014759">
    <property type="protein sequence ID" value="OMP01496.1"/>
    <property type="molecule type" value="Genomic_DNA"/>
</dbReference>
<gene>
    <name evidence="2" type="ORF">COLO4_11819</name>
</gene>
<feature type="compositionally biased region" description="Basic residues" evidence="1">
    <location>
        <begin position="146"/>
        <end position="160"/>
    </location>
</feature>
<name>A0A1R3K342_9ROSI</name>
<protein>
    <submittedName>
        <fullName evidence="2">Uncharacterized protein</fullName>
    </submittedName>
</protein>
<feature type="region of interest" description="Disordered" evidence="1">
    <location>
        <begin position="120"/>
        <end position="173"/>
    </location>
</feature>
<accession>A0A1R3K342</accession>
<dbReference type="Proteomes" id="UP000187203">
    <property type="component" value="Unassembled WGS sequence"/>
</dbReference>
<organism evidence="2 3">
    <name type="scientific">Corchorus olitorius</name>
    <dbReference type="NCBI Taxonomy" id="93759"/>
    <lineage>
        <taxon>Eukaryota</taxon>
        <taxon>Viridiplantae</taxon>
        <taxon>Streptophyta</taxon>
        <taxon>Embryophyta</taxon>
        <taxon>Tracheophyta</taxon>
        <taxon>Spermatophyta</taxon>
        <taxon>Magnoliopsida</taxon>
        <taxon>eudicotyledons</taxon>
        <taxon>Gunneridae</taxon>
        <taxon>Pentapetalae</taxon>
        <taxon>rosids</taxon>
        <taxon>malvids</taxon>
        <taxon>Malvales</taxon>
        <taxon>Malvaceae</taxon>
        <taxon>Grewioideae</taxon>
        <taxon>Apeibeae</taxon>
        <taxon>Corchorus</taxon>
    </lineage>
</organism>
<reference evidence="3" key="1">
    <citation type="submission" date="2013-09" db="EMBL/GenBank/DDBJ databases">
        <title>Corchorus olitorius genome sequencing.</title>
        <authorList>
            <person name="Alam M."/>
            <person name="Haque M.S."/>
            <person name="Islam M.S."/>
            <person name="Emdad E.M."/>
            <person name="Islam M.M."/>
            <person name="Ahmed B."/>
            <person name="Halim A."/>
            <person name="Hossen Q.M.M."/>
            <person name="Hossain M.Z."/>
            <person name="Ahmed R."/>
            <person name="Khan M.M."/>
            <person name="Islam R."/>
            <person name="Rashid M.M."/>
            <person name="Khan S.A."/>
            <person name="Rahman M.S."/>
            <person name="Alam M."/>
            <person name="Yahiya A.S."/>
            <person name="Khan M.S."/>
            <person name="Azam M.S."/>
            <person name="Haque T."/>
            <person name="Lashkar M.Z.H."/>
            <person name="Akhand A.I."/>
            <person name="Morshed G."/>
            <person name="Roy S."/>
            <person name="Uddin K.S."/>
            <person name="Rabeya T."/>
            <person name="Hossain A.S."/>
            <person name="Chowdhury A."/>
            <person name="Snigdha A.R."/>
            <person name="Mortoza M.S."/>
            <person name="Matin S.A."/>
            <person name="Hoque S.M.E."/>
            <person name="Islam M.K."/>
            <person name="Roy D.K."/>
            <person name="Haider R."/>
            <person name="Moosa M.M."/>
            <person name="Elias S.M."/>
            <person name="Hasan A.M."/>
            <person name="Jahan S."/>
            <person name="Shafiuddin M."/>
            <person name="Mahmood N."/>
            <person name="Shommy N.S."/>
        </authorList>
    </citation>
    <scope>NUCLEOTIDE SEQUENCE [LARGE SCALE GENOMIC DNA]</scope>
    <source>
        <strain evidence="3">cv. O-4</strain>
    </source>
</reference>
<proteinExistence type="predicted"/>
<evidence type="ECO:0000256" key="1">
    <source>
        <dbReference type="SAM" id="MobiDB-lite"/>
    </source>
</evidence>
<evidence type="ECO:0000313" key="2">
    <source>
        <dbReference type="EMBL" id="OMP01496.1"/>
    </source>
</evidence>
<comment type="caution">
    <text evidence="2">The sequence shown here is derived from an EMBL/GenBank/DDBJ whole genome shotgun (WGS) entry which is preliminary data.</text>
</comment>